<dbReference type="Proteomes" id="UP000199256">
    <property type="component" value="Unassembled WGS sequence"/>
</dbReference>
<dbReference type="GO" id="GO:0042597">
    <property type="term" value="C:periplasmic space"/>
    <property type="evidence" value="ECO:0007669"/>
    <property type="project" value="UniProtKB-SubCell"/>
</dbReference>
<sequence>MNAWLRYGSVLFMAFALLAMVSCAGSSTQQSTGEYVDDAVITTKVKTAILNDPDLHVTEISVETYEGVVQLSGFVSSRAEINRAVEVARGVGGVKDVMNDMRVK</sequence>
<dbReference type="STRING" id="1396821.SAMN05444515_11286"/>
<dbReference type="SMART" id="SM00749">
    <property type="entry name" value="BON"/>
    <property type="match status" value="1"/>
</dbReference>
<keyword evidence="2 6" id="KW-0732">Signal</keyword>
<organism evidence="8 9">
    <name type="scientific">Ectothiorhodospira marina</name>
    <dbReference type="NCBI Taxonomy" id="1396821"/>
    <lineage>
        <taxon>Bacteria</taxon>
        <taxon>Pseudomonadati</taxon>
        <taxon>Pseudomonadota</taxon>
        <taxon>Gammaproteobacteria</taxon>
        <taxon>Chromatiales</taxon>
        <taxon>Ectothiorhodospiraceae</taxon>
        <taxon>Ectothiorhodospira</taxon>
    </lineage>
</organism>
<evidence type="ECO:0000313" key="8">
    <source>
        <dbReference type="EMBL" id="SEL26505.1"/>
    </source>
</evidence>
<dbReference type="PROSITE" id="PS50914">
    <property type="entry name" value="BON"/>
    <property type="match status" value="1"/>
</dbReference>
<proteinExistence type="predicted"/>
<keyword evidence="3" id="KW-0677">Repeat</keyword>
<feature type="chain" id="PRO_5011726059" description="Osmotically-inducible protein Y" evidence="6">
    <location>
        <begin position="25"/>
        <end position="104"/>
    </location>
</feature>
<dbReference type="PANTHER" id="PTHR34606:SF16">
    <property type="entry name" value="BON DOMAIN-CONTAINING PROTEIN"/>
    <property type="match status" value="1"/>
</dbReference>
<dbReference type="InterPro" id="IPR014004">
    <property type="entry name" value="Transpt-assoc_nodulatn_dom_bac"/>
</dbReference>
<evidence type="ECO:0000256" key="4">
    <source>
        <dbReference type="ARBA" id="ARBA00022764"/>
    </source>
</evidence>
<reference evidence="9" key="1">
    <citation type="submission" date="2016-10" db="EMBL/GenBank/DDBJ databases">
        <authorList>
            <person name="Varghese N."/>
            <person name="Submissions S."/>
        </authorList>
    </citation>
    <scope>NUCLEOTIDE SEQUENCE [LARGE SCALE GENOMIC DNA]</scope>
    <source>
        <strain evidence="9">DSM 241</strain>
    </source>
</reference>
<dbReference type="Gene3D" id="3.30.1340.30">
    <property type="match status" value="1"/>
</dbReference>
<dbReference type="RefSeq" id="WP_090254320.1">
    <property type="nucleotide sequence ID" value="NZ_FOAA01000012.1"/>
</dbReference>
<evidence type="ECO:0000256" key="5">
    <source>
        <dbReference type="ARBA" id="ARBA00070588"/>
    </source>
</evidence>
<dbReference type="PROSITE" id="PS51257">
    <property type="entry name" value="PROKAR_LIPOPROTEIN"/>
    <property type="match status" value="1"/>
</dbReference>
<comment type="subcellular location">
    <subcellularLocation>
        <location evidence="1">Periplasm</location>
    </subcellularLocation>
</comment>
<evidence type="ECO:0000259" key="7">
    <source>
        <dbReference type="PROSITE" id="PS50914"/>
    </source>
</evidence>
<dbReference type="InterPro" id="IPR007055">
    <property type="entry name" value="BON_dom"/>
</dbReference>
<gene>
    <name evidence="8" type="ORF">SAMN05444515_11286</name>
</gene>
<dbReference type="PANTHER" id="PTHR34606">
    <property type="entry name" value="BON DOMAIN-CONTAINING PROTEIN"/>
    <property type="match status" value="1"/>
</dbReference>
<feature type="signal peptide" evidence="6">
    <location>
        <begin position="1"/>
        <end position="24"/>
    </location>
</feature>
<dbReference type="OrthoDB" id="7360581at2"/>
<feature type="domain" description="BON" evidence="7">
    <location>
        <begin position="37"/>
        <end position="104"/>
    </location>
</feature>
<keyword evidence="9" id="KW-1185">Reference proteome</keyword>
<dbReference type="Pfam" id="PF04972">
    <property type="entry name" value="BON"/>
    <property type="match status" value="1"/>
</dbReference>
<dbReference type="InterPro" id="IPR051686">
    <property type="entry name" value="Lipoprotein_DolP"/>
</dbReference>
<name>A0A1H7NU47_9GAMM</name>
<evidence type="ECO:0000256" key="2">
    <source>
        <dbReference type="ARBA" id="ARBA00022729"/>
    </source>
</evidence>
<evidence type="ECO:0000313" key="9">
    <source>
        <dbReference type="Proteomes" id="UP000199256"/>
    </source>
</evidence>
<evidence type="ECO:0000256" key="6">
    <source>
        <dbReference type="SAM" id="SignalP"/>
    </source>
</evidence>
<keyword evidence="4" id="KW-0574">Periplasm</keyword>
<accession>A0A1H7NU47</accession>
<dbReference type="EMBL" id="FOAA01000012">
    <property type="protein sequence ID" value="SEL26505.1"/>
    <property type="molecule type" value="Genomic_DNA"/>
</dbReference>
<evidence type="ECO:0000256" key="3">
    <source>
        <dbReference type="ARBA" id="ARBA00022737"/>
    </source>
</evidence>
<dbReference type="AlphaFoldDB" id="A0A1H7NU47"/>
<evidence type="ECO:0000256" key="1">
    <source>
        <dbReference type="ARBA" id="ARBA00004418"/>
    </source>
</evidence>
<protein>
    <recommendedName>
        <fullName evidence="5">Osmotically-inducible protein Y</fullName>
    </recommendedName>
</protein>
<dbReference type="FunFam" id="3.30.1340.30:FF:000001">
    <property type="entry name" value="Molecular chaperone OsmY"/>
    <property type="match status" value="1"/>
</dbReference>